<dbReference type="GeneID" id="17269341"/>
<evidence type="ECO:0000256" key="2">
    <source>
        <dbReference type="PROSITE-ProRule" id="PRU00504"/>
    </source>
</evidence>
<dbReference type="HOGENOM" id="CLU_722459_0_0_1"/>
<dbReference type="eggNOG" id="KOG2177">
    <property type="taxonomic scope" value="Eukaryota"/>
</dbReference>
<dbReference type="PROSITE" id="PS51125">
    <property type="entry name" value="NHL"/>
    <property type="match status" value="2"/>
</dbReference>
<feature type="chain" id="PRO_5044185292" description="NHL repeat containing protein" evidence="4">
    <location>
        <begin position="17"/>
        <end position="383"/>
    </location>
</feature>
<keyword evidence="6" id="KW-1185">Reference proteome</keyword>
<dbReference type="STRING" id="2903.R1EAR2"/>
<dbReference type="InterPro" id="IPR001258">
    <property type="entry name" value="NHL_repeat"/>
</dbReference>
<evidence type="ECO:0000313" key="5">
    <source>
        <dbReference type="EnsemblProtists" id="EOD23795"/>
    </source>
</evidence>
<dbReference type="Gene3D" id="2.120.10.30">
    <property type="entry name" value="TolB, C-terminal domain"/>
    <property type="match status" value="2"/>
</dbReference>
<evidence type="ECO:0000313" key="6">
    <source>
        <dbReference type="Proteomes" id="UP000013827"/>
    </source>
</evidence>
<dbReference type="GO" id="GO:0008270">
    <property type="term" value="F:zinc ion binding"/>
    <property type="evidence" value="ECO:0007669"/>
    <property type="project" value="UniProtKB-KW"/>
</dbReference>
<evidence type="ECO:0008006" key="7">
    <source>
        <dbReference type="Google" id="ProtNLM"/>
    </source>
</evidence>
<organism evidence="5 6">
    <name type="scientific">Emiliania huxleyi (strain CCMP1516)</name>
    <dbReference type="NCBI Taxonomy" id="280463"/>
    <lineage>
        <taxon>Eukaryota</taxon>
        <taxon>Haptista</taxon>
        <taxon>Haptophyta</taxon>
        <taxon>Prymnesiophyceae</taxon>
        <taxon>Isochrysidales</taxon>
        <taxon>Noelaerhabdaceae</taxon>
        <taxon>Emiliania</taxon>
    </lineage>
</organism>
<dbReference type="PaxDb" id="2903-EOD23795"/>
<dbReference type="KEGG" id="ehx:EMIHUDRAFT_239117"/>
<feature type="region of interest" description="Disordered" evidence="3">
    <location>
        <begin position="346"/>
        <end position="383"/>
    </location>
</feature>
<evidence type="ECO:0000256" key="1">
    <source>
        <dbReference type="ARBA" id="ARBA00022737"/>
    </source>
</evidence>
<dbReference type="InterPro" id="IPR050952">
    <property type="entry name" value="TRIM-NHL_E3_ligases"/>
</dbReference>
<reference evidence="5" key="2">
    <citation type="submission" date="2024-10" db="UniProtKB">
        <authorList>
            <consortium name="EnsemblProtists"/>
        </authorList>
    </citation>
    <scope>IDENTIFICATION</scope>
</reference>
<evidence type="ECO:0000256" key="3">
    <source>
        <dbReference type="SAM" id="MobiDB-lite"/>
    </source>
</evidence>
<feature type="repeat" description="NHL" evidence="2">
    <location>
        <begin position="176"/>
        <end position="212"/>
    </location>
</feature>
<sequence>MAPRLALFACASLATAARKDGWAYYPQRPIGVEWKNHTIQGRTQPGQLNRPASLDAESAVRLAHVCWQGCPPYACAHSRTNSSGYVVHGRPAAMISLSEGHKLLVADCDNHRLQLASHLDKRNRYYQTMGAFGVAPSNGLQRPTGLAVSASGDALYLSDSHNHRIQHRSWPEFKVLRTAGSYGAEAGQFNFPSAIALAEGRLYVADTRNHRIRGTAEGQLSFPEGLAAQSTGKGAPLLFVADSGNDRVFTPAGKLVRSIGSSGGAAGQFDYPIGIATLGNHVYVSEYTGRRVQVFSQKGELLHVLKLRFGQMGRLSGIHVTGRHVYVADWDRNGIHVEHDADVPPSALNASSAVARSAASSAPALDPPPRSKRKKSRAKEGQR</sequence>
<name>A0A0D3JJW0_EMIH1</name>
<dbReference type="Pfam" id="PF01436">
    <property type="entry name" value="NHL"/>
    <property type="match status" value="2"/>
</dbReference>
<protein>
    <recommendedName>
        <fullName evidence="7">NHL repeat containing protein</fullName>
    </recommendedName>
</protein>
<proteinExistence type="predicted"/>
<dbReference type="RefSeq" id="XP_005776224.1">
    <property type="nucleotide sequence ID" value="XM_005776167.1"/>
</dbReference>
<feature type="compositionally biased region" description="Low complexity" evidence="3">
    <location>
        <begin position="346"/>
        <end position="364"/>
    </location>
</feature>
<dbReference type="EnsemblProtists" id="EOD23795">
    <property type="protein sequence ID" value="EOD23795"/>
    <property type="gene ID" value="EMIHUDRAFT_239117"/>
</dbReference>
<dbReference type="AlphaFoldDB" id="A0A0D3JJW0"/>
<dbReference type="SUPFAM" id="SSF101898">
    <property type="entry name" value="NHL repeat"/>
    <property type="match status" value="1"/>
</dbReference>
<feature type="signal peptide" evidence="4">
    <location>
        <begin position="1"/>
        <end position="16"/>
    </location>
</feature>
<reference evidence="6" key="1">
    <citation type="journal article" date="2013" name="Nature">
        <title>Pan genome of the phytoplankton Emiliania underpins its global distribution.</title>
        <authorList>
            <person name="Read B.A."/>
            <person name="Kegel J."/>
            <person name="Klute M.J."/>
            <person name="Kuo A."/>
            <person name="Lefebvre S.C."/>
            <person name="Maumus F."/>
            <person name="Mayer C."/>
            <person name="Miller J."/>
            <person name="Monier A."/>
            <person name="Salamov A."/>
            <person name="Young J."/>
            <person name="Aguilar M."/>
            <person name="Claverie J.M."/>
            <person name="Frickenhaus S."/>
            <person name="Gonzalez K."/>
            <person name="Herman E.K."/>
            <person name="Lin Y.C."/>
            <person name="Napier J."/>
            <person name="Ogata H."/>
            <person name="Sarno A.F."/>
            <person name="Shmutz J."/>
            <person name="Schroeder D."/>
            <person name="de Vargas C."/>
            <person name="Verret F."/>
            <person name="von Dassow P."/>
            <person name="Valentin K."/>
            <person name="Van de Peer Y."/>
            <person name="Wheeler G."/>
            <person name="Dacks J.B."/>
            <person name="Delwiche C.F."/>
            <person name="Dyhrman S.T."/>
            <person name="Glockner G."/>
            <person name="John U."/>
            <person name="Richards T."/>
            <person name="Worden A.Z."/>
            <person name="Zhang X."/>
            <person name="Grigoriev I.V."/>
            <person name="Allen A.E."/>
            <person name="Bidle K."/>
            <person name="Borodovsky M."/>
            <person name="Bowler C."/>
            <person name="Brownlee C."/>
            <person name="Cock J.M."/>
            <person name="Elias M."/>
            <person name="Gladyshev V.N."/>
            <person name="Groth M."/>
            <person name="Guda C."/>
            <person name="Hadaegh A."/>
            <person name="Iglesias-Rodriguez M.D."/>
            <person name="Jenkins J."/>
            <person name="Jones B.M."/>
            <person name="Lawson T."/>
            <person name="Leese F."/>
            <person name="Lindquist E."/>
            <person name="Lobanov A."/>
            <person name="Lomsadze A."/>
            <person name="Malik S.B."/>
            <person name="Marsh M.E."/>
            <person name="Mackinder L."/>
            <person name="Mock T."/>
            <person name="Mueller-Roeber B."/>
            <person name="Pagarete A."/>
            <person name="Parker M."/>
            <person name="Probert I."/>
            <person name="Quesneville H."/>
            <person name="Raines C."/>
            <person name="Rensing S.A."/>
            <person name="Riano-Pachon D.M."/>
            <person name="Richier S."/>
            <person name="Rokitta S."/>
            <person name="Shiraiwa Y."/>
            <person name="Soanes D.M."/>
            <person name="van der Giezen M."/>
            <person name="Wahlund T.M."/>
            <person name="Williams B."/>
            <person name="Wilson W."/>
            <person name="Wolfe G."/>
            <person name="Wurch L.L."/>
        </authorList>
    </citation>
    <scope>NUCLEOTIDE SEQUENCE</scope>
</reference>
<feature type="repeat" description="NHL" evidence="2">
    <location>
        <begin position="256"/>
        <end position="298"/>
    </location>
</feature>
<keyword evidence="4" id="KW-0732">Signal</keyword>
<dbReference type="Proteomes" id="UP000013827">
    <property type="component" value="Unassembled WGS sequence"/>
</dbReference>
<dbReference type="CDD" id="cd05819">
    <property type="entry name" value="NHL"/>
    <property type="match status" value="1"/>
</dbReference>
<keyword evidence="1" id="KW-0677">Repeat</keyword>
<dbReference type="PANTHER" id="PTHR24104">
    <property type="entry name" value="E3 UBIQUITIN-PROTEIN LIGASE NHLRC1-RELATED"/>
    <property type="match status" value="1"/>
</dbReference>
<accession>A0A0D3JJW0</accession>
<dbReference type="InterPro" id="IPR011042">
    <property type="entry name" value="6-blade_b-propeller_TolB-like"/>
</dbReference>
<evidence type="ECO:0000256" key="4">
    <source>
        <dbReference type="SAM" id="SignalP"/>
    </source>
</evidence>
<dbReference type="PANTHER" id="PTHR24104:SF25">
    <property type="entry name" value="PROTEIN LIN-41"/>
    <property type="match status" value="1"/>
</dbReference>